<evidence type="ECO:0000313" key="3">
    <source>
        <dbReference type="Proteomes" id="UP000678393"/>
    </source>
</evidence>
<dbReference type="AlphaFoldDB" id="A0A8S3ZFA5"/>
<comment type="caution">
    <text evidence="2">The sequence shown here is derived from an EMBL/GenBank/DDBJ whole genome shotgun (WGS) entry which is preliminary data.</text>
</comment>
<accession>A0A8S3ZFA5</accession>
<keyword evidence="1" id="KW-0472">Membrane</keyword>
<evidence type="ECO:0000313" key="2">
    <source>
        <dbReference type="EMBL" id="CAG5127919.1"/>
    </source>
</evidence>
<feature type="transmembrane region" description="Helical" evidence="1">
    <location>
        <begin position="26"/>
        <end position="49"/>
    </location>
</feature>
<dbReference type="EMBL" id="CAJHNH020002853">
    <property type="protein sequence ID" value="CAG5127919.1"/>
    <property type="molecule type" value="Genomic_DNA"/>
</dbReference>
<name>A0A8S3ZFA5_9EUPU</name>
<keyword evidence="1" id="KW-1133">Transmembrane helix</keyword>
<proteinExistence type="predicted"/>
<protein>
    <submittedName>
        <fullName evidence="2">Uncharacterized protein</fullName>
    </submittedName>
</protein>
<gene>
    <name evidence="2" type="ORF">CUNI_LOCUS13477</name>
</gene>
<organism evidence="2 3">
    <name type="scientific">Candidula unifasciata</name>
    <dbReference type="NCBI Taxonomy" id="100452"/>
    <lineage>
        <taxon>Eukaryota</taxon>
        <taxon>Metazoa</taxon>
        <taxon>Spiralia</taxon>
        <taxon>Lophotrochozoa</taxon>
        <taxon>Mollusca</taxon>
        <taxon>Gastropoda</taxon>
        <taxon>Heterobranchia</taxon>
        <taxon>Euthyneura</taxon>
        <taxon>Panpulmonata</taxon>
        <taxon>Eupulmonata</taxon>
        <taxon>Stylommatophora</taxon>
        <taxon>Helicina</taxon>
        <taxon>Helicoidea</taxon>
        <taxon>Geomitridae</taxon>
        <taxon>Candidula</taxon>
    </lineage>
</organism>
<keyword evidence="3" id="KW-1185">Reference proteome</keyword>
<sequence>MTSPSMDTNITYTSGDILISDADLTIAVWVLFALICQAIDVFGVVTNIINIMCFVKQGFKDPVNVSLL</sequence>
<evidence type="ECO:0000256" key="1">
    <source>
        <dbReference type="SAM" id="Phobius"/>
    </source>
</evidence>
<dbReference type="OrthoDB" id="6157797at2759"/>
<keyword evidence="1" id="KW-0812">Transmembrane</keyword>
<feature type="non-terminal residue" evidence="2">
    <location>
        <position position="68"/>
    </location>
</feature>
<dbReference type="Proteomes" id="UP000678393">
    <property type="component" value="Unassembled WGS sequence"/>
</dbReference>
<reference evidence="2" key="1">
    <citation type="submission" date="2021-04" db="EMBL/GenBank/DDBJ databases">
        <authorList>
            <consortium name="Molecular Ecology Group"/>
        </authorList>
    </citation>
    <scope>NUCLEOTIDE SEQUENCE</scope>
</reference>